<reference evidence="4 5" key="1">
    <citation type="journal article" date="2019" name="Nat. Microbiol.">
        <title>Mediterranean grassland soil C-N compound turnover is dependent on rainfall and depth, and is mediated by genomically divergent microorganisms.</title>
        <authorList>
            <person name="Diamond S."/>
            <person name="Andeer P.F."/>
            <person name="Li Z."/>
            <person name="Crits-Christoph A."/>
            <person name="Burstein D."/>
            <person name="Anantharaman K."/>
            <person name="Lane K.R."/>
            <person name="Thomas B.C."/>
            <person name="Pan C."/>
            <person name="Northen T.R."/>
            <person name="Banfield J.F."/>
        </authorList>
    </citation>
    <scope>NUCLEOTIDE SEQUENCE [LARGE SCALE GENOMIC DNA]</scope>
    <source>
        <strain evidence="4">NP_3</strain>
    </source>
</reference>
<accession>A0A537JZ35</accession>
<dbReference type="AlphaFoldDB" id="A0A537JZ35"/>
<dbReference type="InterPro" id="IPR013249">
    <property type="entry name" value="RNA_pol_sigma70_r4_t2"/>
</dbReference>
<evidence type="ECO:0000259" key="3">
    <source>
        <dbReference type="Pfam" id="PF20239"/>
    </source>
</evidence>
<dbReference type="InterPro" id="IPR013324">
    <property type="entry name" value="RNA_pol_sigma_r3/r4-like"/>
</dbReference>
<dbReference type="Pfam" id="PF20239">
    <property type="entry name" value="DUF6596"/>
    <property type="match status" value="1"/>
</dbReference>
<comment type="caution">
    <text evidence="4">The sequence shown here is derived from an EMBL/GenBank/DDBJ whole genome shotgun (WGS) entry which is preliminary data.</text>
</comment>
<evidence type="ECO:0000313" key="5">
    <source>
        <dbReference type="Proteomes" id="UP000318509"/>
    </source>
</evidence>
<feature type="domain" description="RNA polymerase sigma-70 region 2" evidence="1">
    <location>
        <begin position="3"/>
        <end position="61"/>
    </location>
</feature>
<dbReference type="PANTHER" id="PTHR47756:SF2">
    <property type="entry name" value="BLL6612 PROTEIN"/>
    <property type="match status" value="1"/>
</dbReference>
<protein>
    <submittedName>
        <fullName evidence="4">Sigma-70 family RNA polymerase sigma factor</fullName>
    </submittedName>
</protein>
<dbReference type="InterPro" id="IPR007627">
    <property type="entry name" value="RNA_pol_sigma70_r2"/>
</dbReference>
<evidence type="ECO:0000259" key="1">
    <source>
        <dbReference type="Pfam" id="PF04542"/>
    </source>
</evidence>
<dbReference type="GO" id="GO:0006352">
    <property type="term" value="P:DNA-templated transcription initiation"/>
    <property type="evidence" value="ECO:0007669"/>
    <property type="project" value="InterPro"/>
</dbReference>
<dbReference type="InterPro" id="IPR014284">
    <property type="entry name" value="RNA_pol_sigma-70_dom"/>
</dbReference>
<dbReference type="InterPro" id="IPR013325">
    <property type="entry name" value="RNA_pol_sigma_r2"/>
</dbReference>
<dbReference type="GO" id="GO:0016987">
    <property type="term" value="F:sigma factor activity"/>
    <property type="evidence" value="ECO:0007669"/>
    <property type="project" value="InterPro"/>
</dbReference>
<sequence length="406" mass="45621">MVSYLTRIFGLGRLDLAEDVVQDTLYRALQTWPLHGVPDNPSGWLMRAARNRAIDLLRRDDHLRYFTPELARLMRHGEDLPGEMAAVEHEIQDDQLRMMFSCCPPELSTEAQVTLILKTLCGFSVSEIAHALLASEDAVEKRLGRARKLFRRSGTLVELADASEIPERLEAIHQAIYLLFSEGYHGSQSERSVREDLCFEAIRLALLLSEHPQGNTPKTHALIALCCFHAARLPGRIDEDGGLIQLEVQDRSTWDRELMGRGFQFLEQASTGNELSEYHLEAGIASLHCAAPTYESTEWAKILELYEMLVRLTPSPIVALNRAIAVGKARGPEAGLAELRKIPDPARLKDYPFYPAAQGEFHLLAGRAAEAGECFERAITLARSRSETNFFERKLQACRQRTVQTS</sequence>
<evidence type="ECO:0000259" key="2">
    <source>
        <dbReference type="Pfam" id="PF08281"/>
    </source>
</evidence>
<dbReference type="PANTHER" id="PTHR47756">
    <property type="entry name" value="BLL6612 PROTEIN-RELATED"/>
    <property type="match status" value="1"/>
</dbReference>
<proteinExistence type="predicted"/>
<feature type="domain" description="RNA polymerase sigma factor 70 region 4 type 2" evidence="2">
    <location>
        <begin position="105"/>
        <end position="148"/>
    </location>
</feature>
<dbReference type="InterPro" id="IPR046531">
    <property type="entry name" value="DUF6596"/>
</dbReference>
<feature type="domain" description="DUF6596" evidence="3">
    <location>
        <begin position="168"/>
        <end position="269"/>
    </location>
</feature>
<dbReference type="Gene3D" id="1.10.10.10">
    <property type="entry name" value="Winged helix-like DNA-binding domain superfamily/Winged helix DNA-binding domain"/>
    <property type="match status" value="1"/>
</dbReference>
<dbReference type="SUPFAM" id="SSF88946">
    <property type="entry name" value="Sigma2 domain of RNA polymerase sigma factors"/>
    <property type="match status" value="1"/>
</dbReference>
<dbReference type="GO" id="GO:0003677">
    <property type="term" value="F:DNA binding"/>
    <property type="evidence" value="ECO:0007669"/>
    <property type="project" value="InterPro"/>
</dbReference>
<organism evidence="4 5">
    <name type="scientific">Candidatus Segetimicrobium genomatis</name>
    <dbReference type="NCBI Taxonomy" id="2569760"/>
    <lineage>
        <taxon>Bacteria</taxon>
        <taxon>Bacillati</taxon>
        <taxon>Candidatus Sysuimicrobiota</taxon>
        <taxon>Candidatus Sysuimicrobiia</taxon>
        <taxon>Candidatus Sysuimicrobiales</taxon>
        <taxon>Candidatus Segetimicrobiaceae</taxon>
        <taxon>Candidatus Segetimicrobium</taxon>
    </lineage>
</organism>
<dbReference type="EMBL" id="VBAK01000135">
    <property type="protein sequence ID" value="TMI88799.1"/>
    <property type="molecule type" value="Genomic_DNA"/>
</dbReference>
<dbReference type="Pfam" id="PF04542">
    <property type="entry name" value="Sigma70_r2"/>
    <property type="match status" value="1"/>
</dbReference>
<dbReference type="SUPFAM" id="SSF88659">
    <property type="entry name" value="Sigma3 and sigma4 domains of RNA polymerase sigma factors"/>
    <property type="match status" value="1"/>
</dbReference>
<dbReference type="Gene3D" id="1.10.1740.10">
    <property type="match status" value="1"/>
</dbReference>
<dbReference type="Proteomes" id="UP000318509">
    <property type="component" value="Unassembled WGS sequence"/>
</dbReference>
<dbReference type="Pfam" id="PF08281">
    <property type="entry name" value="Sigma70_r4_2"/>
    <property type="match status" value="1"/>
</dbReference>
<dbReference type="NCBIfam" id="TIGR02937">
    <property type="entry name" value="sigma70-ECF"/>
    <property type="match status" value="1"/>
</dbReference>
<name>A0A537JZ35_9BACT</name>
<dbReference type="InterPro" id="IPR036388">
    <property type="entry name" value="WH-like_DNA-bd_sf"/>
</dbReference>
<evidence type="ECO:0000313" key="4">
    <source>
        <dbReference type="EMBL" id="TMI88799.1"/>
    </source>
</evidence>
<gene>
    <name evidence="4" type="ORF">E6H00_11665</name>
</gene>